<evidence type="ECO:0000313" key="2">
    <source>
        <dbReference type="EMBL" id="KAJ8368643.1"/>
    </source>
</evidence>
<dbReference type="Proteomes" id="UP001152622">
    <property type="component" value="Chromosome 3"/>
</dbReference>
<sequence length="72" mass="7793">MHVISTHETAKRLEEPEQRCSDRVGSGRASPAQLMSQPFLILSNKLPERDARHFVSPSPRVSGRSHGSGGAG</sequence>
<evidence type="ECO:0000256" key="1">
    <source>
        <dbReference type="SAM" id="MobiDB-lite"/>
    </source>
</evidence>
<dbReference type="AlphaFoldDB" id="A0A9Q1J639"/>
<dbReference type="EMBL" id="JAINUF010000003">
    <property type="protein sequence ID" value="KAJ8368643.1"/>
    <property type="molecule type" value="Genomic_DNA"/>
</dbReference>
<evidence type="ECO:0000313" key="3">
    <source>
        <dbReference type="Proteomes" id="UP001152622"/>
    </source>
</evidence>
<proteinExistence type="predicted"/>
<gene>
    <name evidence="2" type="ORF">SKAU_G00086710</name>
</gene>
<name>A0A9Q1J639_SYNKA</name>
<comment type="caution">
    <text evidence="2">The sequence shown here is derived from an EMBL/GenBank/DDBJ whole genome shotgun (WGS) entry which is preliminary data.</text>
</comment>
<accession>A0A9Q1J639</accession>
<feature type="region of interest" description="Disordered" evidence="1">
    <location>
        <begin position="49"/>
        <end position="72"/>
    </location>
</feature>
<feature type="region of interest" description="Disordered" evidence="1">
    <location>
        <begin position="1"/>
        <end position="36"/>
    </location>
</feature>
<reference evidence="2" key="1">
    <citation type="journal article" date="2023" name="Science">
        <title>Genome structures resolve the early diversification of teleost fishes.</title>
        <authorList>
            <person name="Parey E."/>
            <person name="Louis A."/>
            <person name="Montfort J."/>
            <person name="Bouchez O."/>
            <person name="Roques C."/>
            <person name="Iampietro C."/>
            <person name="Lluch J."/>
            <person name="Castinel A."/>
            <person name="Donnadieu C."/>
            <person name="Desvignes T."/>
            <person name="Floi Bucao C."/>
            <person name="Jouanno E."/>
            <person name="Wen M."/>
            <person name="Mejri S."/>
            <person name="Dirks R."/>
            <person name="Jansen H."/>
            <person name="Henkel C."/>
            <person name="Chen W.J."/>
            <person name="Zahm M."/>
            <person name="Cabau C."/>
            <person name="Klopp C."/>
            <person name="Thompson A.W."/>
            <person name="Robinson-Rechavi M."/>
            <person name="Braasch I."/>
            <person name="Lecointre G."/>
            <person name="Bobe J."/>
            <person name="Postlethwait J.H."/>
            <person name="Berthelot C."/>
            <person name="Roest Crollius H."/>
            <person name="Guiguen Y."/>
        </authorList>
    </citation>
    <scope>NUCLEOTIDE SEQUENCE</scope>
    <source>
        <strain evidence="2">WJC10195</strain>
    </source>
</reference>
<protein>
    <submittedName>
        <fullName evidence="2">Uncharacterized protein</fullName>
    </submittedName>
</protein>
<organism evidence="2 3">
    <name type="scientific">Synaphobranchus kaupii</name>
    <name type="common">Kaup's arrowtooth eel</name>
    <dbReference type="NCBI Taxonomy" id="118154"/>
    <lineage>
        <taxon>Eukaryota</taxon>
        <taxon>Metazoa</taxon>
        <taxon>Chordata</taxon>
        <taxon>Craniata</taxon>
        <taxon>Vertebrata</taxon>
        <taxon>Euteleostomi</taxon>
        <taxon>Actinopterygii</taxon>
        <taxon>Neopterygii</taxon>
        <taxon>Teleostei</taxon>
        <taxon>Anguilliformes</taxon>
        <taxon>Synaphobranchidae</taxon>
        <taxon>Synaphobranchus</taxon>
    </lineage>
</organism>
<keyword evidence="3" id="KW-1185">Reference proteome</keyword>
<feature type="compositionally biased region" description="Basic and acidic residues" evidence="1">
    <location>
        <begin position="8"/>
        <end position="22"/>
    </location>
</feature>